<evidence type="ECO:0000256" key="4">
    <source>
        <dbReference type="ARBA" id="ARBA00022692"/>
    </source>
</evidence>
<feature type="transmembrane region" description="Helical" evidence="7">
    <location>
        <begin position="324"/>
        <end position="342"/>
    </location>
</feature>
<reference evidence="8" key="1">
    <citation type="submission" date="2022-11" db="UniProtKB">
        <authorList>
            <consortium name="EnsemblMetazoa"/>
        </authorList>
    </citation>
    <scope>IDENTIFICATION</scope>
</reference>
<accession>A0A913X8K0</accession>
<dbReference type="AlphaFoldDB" id="A0A913X8K0"/>
<dbReference type="Proteomes" id="UP000887567">
    <property type="component" value="Unplaced"/>
</dbReference>
<dbReference type="GeneID" id="110239198"/>
<dbReference type="OMA" id="IASHVQY"/>
<dbReference type="KEGG" id="epa:110239198"/>
<comment type="subcellular location">
    <subcellularLocation>
        <location evidence="1">Membrane</location>
        <topology evidence="1">Multi-pass membrane protein</topology>
    </subcellularLocation>
</comment>
<keyword evidence="4 7" id="KW-0812">Transmembrane</keyword>
<dbReference type="EnsemblMetazoa" id="XM_021044912.2">
    <property type="protein sequence ID" value="XP_020900571.1"/>
    <property type="gene ID" value="LOC110239198"/>
</dbReference>
<evidence type="ECO:0000256" key="1">
    <source>
        <dbReference type="ARBA" id="ARBA00004141"/>
    </source>
</evidence>
<evidence type="ECO:0000313" key="9">
    <source>
        <dbReference type="Proteomes" id="UP000887567"/>
    </source>
</evidence>
<dbReference type="PANTHER" id="PTHR31326:SF1">
    <property type="entry name" value="PROTEIN CLT2, CHLOROPLASTIC"/>
    <property type="match status" value="1"/>
</dbReference>
<keyword evidence="5 7" id="KW-1133">Transmembrane helix</keyword>
<keyword evidence="9" id="KW-1185">Reference proteome</keyword>
<protein>
    <submittedName>
        <fullName evidence="8">Uncharacterized protein</fullName>
    </submittedName>
</protein>
<dbReference type="OrthoDB" id="264057at2759"/>
<feature type="transmembrane region" description="Helical" evidence="7">
    <location>
        <begin position="224"/>
        <end position="245"/>
    </location>
</feature>
<feature type="transmembrane region" description="Helical" evidence="7">
    <location>
        <begin position="87"/>
        <end position="116"/>
    </location>
</feature>
<feature type="transmembrane region" description="Helical" evidence="7">
    <location>
        <begin position="128"/>
        <end position="147"/>
    </location>
</feature>
<keyword evidence="6 7" id="KW-0472">Membrane</keyword>
<evidence type="ECO:0000256" key="7">
    <source>
        <dbReference type="SAM" id="Phobius"/>
    </source>
</evidence>
<feature type="transmembrane region" description="Helical" evidence="7">
    <location>
        <begin position="185"/>
        <end position="204"/>
    </location>
</feature>
<dbReference type="Pfam" id="PF08627">
    <property type="entry name" value="CRT-like"/>
    <property type="match status" value="1"/>
</dbReference>
<name>A0A913X8K0_EXADI</name>
<evidence type="ECO:0000256" key="3">
    <source>
        <dbReference type="ARBA" id="ARBA00022448"/>
    </source>
</evidence>
<evidence type="ECO:0000256" key="6">
    <source>
        <dbReference type="ARBA" id="ARBA00023136"/>
    </source>
</evidence>
<evidence type="ECO:0000256" key="2">
    <source>
        <dbReference type="ARBA" id="ARBA00006690"/>
    </source>
</evidence>
<feature type="transmembrane region" description="Helical" evidence="7">
    <location>
        <begin position="349"/>
        <end position="369"/>
    </location>
</feature>
<dbReference type="PANTHER" id="PTHR31326">
    <property type="entry name" value="PROTEIN CLT2, CHLOROPLASTIC"/>
    <property type="match status" value="1"/>
</dbReference>
<feature type="transmembrane region" description="Helical" evidence="7">
    <location>
        <begin position="266"/>
        <end position="284"/>
    </location>
</feature>
<proteinExistence type="inferred from homology"/>
<feature type="transmembrane region" description="Helical" evidence="7">
    <location>
        <begin position="26"/>
        <end position="49"/>
    </location>
</feature>
<feature type="transmembrane region" description="Helical" evidence="7">
    <location>
        <begin position="384"/>
        <end position="402"/>
    </location>
</feature>
<dbReference type="RefSeq" id="XP_020900571.1">
    <property type="nucleotide sequence ID" value="XM_021044912.2"/>
</dbReference>
<dbReference type="GO" id="GO:0016020">
    <property type="term" value="C:membrane"/>
    <property type="evidence" value="ECO:0007669"/>
    <property type="project" value="UniProtKB-SubCell"/>
</dbReference>
<keyword evidence="3" id="KW-0813">Transport</keyword>
<evidence type="ECO:0000313" key="8">
    <source>
        <dbReference type="EnsemblMetazoa" id="XP_020900571.1"/>
    </source>
</evidence>
<organism evidence="8 9">
    <name type="scientific">Exaiptasia diaphana</name>
    <name type="common">Tropical sea anemone</name>
    <name type="synonym">Aiptasia pulchella</name>
    <dbReference type="NCBI Taxonomy" id="2652724"/>
    <lineage>
        <taxon>Eukaryota</taxon>
        <taxon>Metazoa</taxon>
        <taxon>Cnidaria</taxon>
        <taxon>Anthozoa</taxon>
        <taxon>Hexacorallia</taxon>
        <taxon>Actiniaria</taxon>
        <taxon>Aiptasiidae</taxon>
        <taxon>Exaiptasia</taxon>
    </lineage>
</organism>
<comment type="similarity">
    <text evidence="2">Belongs to the CRT-like transporter family.</text>
</comment>
<evidence type="ECO:0000256" key="5">
    <source>
        <dbReference type="ARBA" id="ARBA00022989"/>
    </source>
</evidence>
<sequence>MENIQRSENHLSSEIRHKKEQKYFNLYFFRLSLFQANLCFAFIAIAGIVGQTVSLPLWLSASQSKHKGLINANTTSPSPNYAAKMDAYFVLSFASLSFVVIFGLMYAILVYFYPHFFGPAERRFPHKLLFAIGLCDALNGALVVFASPPSRTAPYLQAILGNFSIPLTILARFIILKKKPTQRKFVCGMMILMSLFICMLPSIFPKQLDPYKKHEEGQGASGIAGVLWPLCFMFGFAPGTLMYVIEEKVLKMQDSQSLQRINIVYFLFWQSVYQLFSVLLMFWVDVIPGYGFTSSFEQFGKNWWFGLQCFFGSAGCDSDPGARGTMFILMYVLAYVGGGLLMRYTEGATLLSIVFSLVTPLGFLFWTLFKPEPFGFSPAVHVSTYYSIGALVIMVPAIYFYNTGAPEMDMSKHGRQEYLCASNPSDYHTLGEQDPLVIIDKNL</sequence>
<dbReference type="InterPro" id="IPR013936">
    <property type="entry name" value="CRT-like"/>
</dbReference>
<feature type="transmembrane region" description="Helical" evidence="7">
    <location>
        <begin position="153"/>
        <end position="173"/>
    </location>
</feature>